<comment type="similarity">
    <text evidence="1">Belongs to the transferase hexapeptide repeat family.</text>
</comment>
<dbReference type="PANTHER" id="PTHR23416">
    <property type="entry name" value="SIALIC ACID SYNTHASE-RELATED"/>
    <property type="match status" value="1"/>
</dbReference>
<reference evidence="9 10" key="1">
    <citation type="submission" date="2016-10" db="EMBL/GenBank/DDBJ databases">
        <authorList>
            <person name="Varghese N."/>
            <person name="Submissions S."/>
        </authorList>
    </citation>
    <scope>NUCLEOTIDE SEQUENCE [LARGE SCALE GENOMIC DNA]</scope>
    <source>
        <strain evidence="9 10">CIP 109853</strain>
    </source>
</reference>
<evidence type="ECO:0000256" key="3">
    <source>
        <dbReference type="ARBA" id="ARBA00022556"/>
    </source>
</evidence>
<evidence type="ECO:0000256" key="4">
    <source>
        <dbReference type="ARBA" id="ARBA00022679"/>
    </source>
</evidence>
<dbReference type="Pfam" id="PF12464">
    <property type="entry name" value="Mac"/>
    <property type="match status" value="1"/>
</dbReference>
<dbReference type="InterPro" id="IPR001451">
    <property type="entry name" value="Hexapep"/>
</dbReference>
<feature type="domain" description="Maltose/galactoside acetyltransferase" evidence="8">
    <location>
        <begin position="6"/>
        <end position="60"/>
    </location>
</feature>
<dbReference type="InterPro" id="IPR018357">
    <property type="entry name" value="Hexapep_transf_CS"/>
</dbReference>
<dbReference type="InterPro" id="IPR024688">
    <property type="entry name" value="Mac_dom"/>
</dbReference>
<dbReference type="SMART" id="SM01266">
    <property type="entry name" value="Mac"/>
    <property type="match status" value="1"/>
</dbReference>
<dbReference type="InterPro" id="IPR051159">
    <property type="entry name" value="Hexapeptide_acetyltransf"/>
</dbReference>
<keyword evidence="4" id="KW-0808">Transferase</keyword>
<dbReference type="PANTHER" id="PTHR23416:SF23">
    <property type="entry name" value="ACETYLTRANSFERASE C18B11.09C-RELATED"/>
    <property type="match status" value="1"/>
</dbReference>
<evidence type="ECO:0000256" key="6">
    <source>
        <dbReference type="ARBA" id="ARBA00023098"/>
    </source>
</evidence>
<dbReference type="EMBL" id="FOFP01000019">
    <property type="protein sequence ID" value="SER25748.1"/>
    <property type="molecule type" value="Genomic_DNA"/>
</dbReference>
<evidence type="ECO:0000256" key="5">
    <source>
        <dbReference type="ARBA" id="ARBA00022737"/>
    </source>
</evidence>
<dbReference type="Proteomes" id="UP000198512">
    <property type="component" value="Unassembled WGS sequence"/>
</dbReference>
<keyword evidence="10" id="KW-1185">Reference proteome</keyword>
<keyword evidence="2" id="KW-0444">Lipid biosynthesis</keyword>
<dbReference type="PROSITE" id="PS00101">
    <property type="entry name" value="HEXAPEP_TRANSFERASES"/>
    <property type="match status" value="1"/>
</dbReference>
<dbReference type="Gene3D" id="2.160.10.10">
    <property type="entry name" value="Hexapeptide repeat proteins"/>
    <property type="match status" value="1"/>
</dbReference>
<dbReference type="InterPro" id="IPR011004">
    <property type="entry name" value="Trimer_LpxA-like_sf"/>
</dbReference>
<evidence type="ECO:0000313" key="10">
    <source>
        <dbReference type="Proteomes" id="UP000198512"/>
    </source>
</evidence>
<organism evidence="9 10">
    <name type="scientific">Pseudomonas cuatrocienegasensis</name>
    <dbReference type="NCBI Taxonomy" id="543360"/>
    <lineage>
        <taxon>Bacteria</taxon>
        <taxon>Pseudomonadati</taxon>
        <taxon>Pseudomonadota</taxon>
        <taxon>Gammaproteobacteria</taxon>
        <taxon>Pseudomonadales</taxon>
        <taxon>Pseudomonadaceae</taxon>
        <taxon>Pseudomonas</taxon>
    </lineage>
</organism>
<keyword evidence="3" id="KW-0441">Lipid A biosynthesis</keyword>
<dbReference type="RefSeq" id="WP_069520345.1">
    <property type="nucleotide sequence ID" value="NZ_FOFP01000019.1"/>
</dbReference>
<evidence type="ECO:0000313" key="9">
    <source>
        <dbReference type="EMBL" id="SER25748.1"/>
    </source>
</evidence>
<protein>
    <submittedName>
        <fullName evidence="9">Maltose O-acetyltransferase</fullName>
    </submittedName>
</protein>
<evidence type="ECO:0000256" key="2">
    <source>
        <dbReference type="ARBA" id="ARBA00022516"/>
    </source>
</evidence>
<accession>A0ABY1BNM7</accession>
<gene>
    <name evidence="9" type="ORF">SAMN05216600_11968</name>
</gene>
<dbReference type="CDD" id="cd03357">
    <property type="entry name" value="LbH_MAT_GAT"/>
    <property type="match status" value="1"/>
</dbReference>
<keyword evidence="7" id="KW-0012">Acyltransferase</keyword>
<dbReference type="SUPFAM" id="SSF51161">
    <property type="entry name" value="Trimeric LpxA-like enzymes"/>
    <property type="match status" value="1"/>
</dbReference>
<keyword evidence="5" id="KW-0677">Repeat</keyword>
<name>A0ABY1BNM7_9PSED</name>
<sequence length="186" mass="19550">MDSLARQQQRTGQLYDPRDAQLQAAQAANQRWLQRYNACPLVADEERLALLREGLAKVGAGSFVRAPFHCDYGHNIRLGAGVFINFNVVILDVAPVSIGDLTQIGPGAQLLTADHPRDARQRADGLERGLPISVGRNVWIGAGALVLPGVTIGDDAVVGAGSVVTRDVPAGCTVVGNPARLVSGPG</sequence>
<dbReference type="Pfam" id="PF00132">
    <property type="entry name" value="Hexapep"/>
    <property type="match status" value="1"/>
</dbReference>
<keyword evidence="6" id="KW-0443">Lipid metabolism</keyword>
<evidence type="ECO:0000256" key="1">
    <source>
        <dbReference type="ARBA" id="ARBA00007274"/>
    </source>
</evidence>
<proteinExistence type="inferred from homology"/>
<evidence type="ECO:0000256" key="7">
    <source>
        <dbReference type="ARBA" id="ARBA00023315"/>
    </source>
</evidence>
<comment type="caution">
    <text evidence="9">The sequence shown here is derived from an EMBL/GenBank/DDBJ whole genome shotgun (WGS) entry which is preliminary data.</text>
</comment>
<evidence type="ECO:0000259" key="8">
    <source>
        <dbReference type="SMART" id="SM01266"/>
    </source>
</evidence>